<dbReference type="PANTHER" id="PTHR31760:SF0">
    <property type="entry name" value="S-ADENOSYL-L-METHIONINE-DEPENDENT METHYLTRANSFERASES SUPERFAMILY PROTEIN"/>
    <property type="match status" value="1"/>
</dbReference>
<evidence type="ECO:0000313" key="8">
    <source>
        <dbReference type="Proteomes" id="UP000248886"/>
    </source>
</evidence>
<evidence type="ECO:0000256" key="5">
    <source>
        <dbReference type="ARBA" id="ARBA00022691"/>
    </source>
</evidence>
<feature type="binding site" evidence="6">
    <location>
        <begin position="136"/>
        <end position="137"/>
    </location>
    <ligand>
        <name>S-adenosyl-L-methionine</name>
        <dbReference type="ChEBI" id="CHEBI:59789"/>
    </ligand>
</feature>
<feature type="binding site" evidence="6">
    <location>
        <position position="151"/>
    </location>
    <ligand>
        <name>S-adenosyl-L-methionine</name>
        <dbReference type="ChEBI" id="CHEBI:59789"/>
    </ligand>
</feature>
<comment type="caution">
    <text evidence="7">The sequence shown here is derived from an EMBL/GenBank/DDBJ whole genome shotgun (WGS) entry which is preliminary data.</text>
</comment>
<dbReference type="Gene3D" id="3.40.50.150">
    <property type="entry name" value="Vaccinia Virus protein VP39"/>
    <property type="match status" value="1"/>
</dbReference>
<name>A0A2W1K1G1_ACIFR</name>
<evidence type="ECO:0000256" key="4">
    <source>
        <dbReference type="ARBA" id="ARBA00022679"/>
    </source>
</evidence>
<dbReference type="EC" id="2.1.1.170" evidence="6"/>
<keyword evidence="4 6" id="KW-0808">Transferase</keyword>
<comment type="function">
    <text evidence="6">Specifically methylates the N7 position of guanine in position 527 of 16S rRNA.</text>
</comment>
<dbReference type="PANTHER" id="PTHR31760">
    <property type="entry name" value="S-ADENOSYL-L-METHIONINE-DEPENDENT METHYLTRANSFERASES SUPERFAMILY PROTEIN"/>
    <property type="match status" value="1"/>
</dbReference>
<dbReference type="OMA" id="WDRHVLN"/>
<keyword evidence="5 6" id="KW-0949">S-adenosyl-L-methionine</keyword>
<evidence type="ECO:0000256" key="3">
    <source>
        <dbReference type="ARBA" id="ARBA00022603"/>
    </source>
</evidence>
<dbReference type="GeneID" id="65282197"/>
<dbReference type="OrthoDB" id="5296724at2"/>
<dbReference type="CDD" id="cd02440">
    <property type="entry name" value="AdoMet_MTases"/>
    <property type="match status" value="1"/>
</dbReference>
<accession>A0A2W1K1G1</accession>
<evidence type="ECO:0000256" key="2">
    <source>
        <dbReference type="ARBA" id="ARBA00022552"/>
    </source>
</evidence>
<dbReference type="GO" id="GO:0070043">
    <property type="term" value="F:rRNA (guanine-N7-)-methyltransferase activity"/>
    <property type="evidence" value="ECO:0007669"/>
    <property type="project" value="UniProtKB-UniRule"/>
</dbReference>
<dbReference type="AlphaFoldDB" id="A0A2W1K1G1"/>
<comment type="similarity">
    <text evidence="6">Belongs to the methyltransferase superfamily. RNA methyltransferase RsmG family.</text>
</comment>
<dbReference type="InterPro" id="IPR003682">
    <property type="entry name" value="rRNA_ssu_MeTfrase_G"/>
</dbReference>
<proteinExistence type="inferred from homology"/>
<evidence type="ECO:0000313" key="7">
    <source>
        <dbReference type="EMBL" id="PZD80280.1"/>
    </source>
</evidence>
<comment type="subcellular location">
    <subcellularLocation>
        <location evidence="6">Cytoplasm</location>
    </subcellularLocation>
</comment>
<keyword evidence="1 6" id="KW-0963">Cytoplasm</keyword>
<dbReference type="EMBL" id="QKQP01000006">
    <property type="protein sequence ID" value="PZD80280.1"/>
    <property type="molecule type" value="Genomic_DNA"/>
</dbReference>
<reference evidence="7 8" key="1">
    <citation type="submission" date="2018-06" db="EMBL/GenBank/DDBJ databases">
        <title>Draft sequence of Acidithiobacillus ferrooxidans CCM 4253.</title>
        <authorList>
            <person name="Moya-Beltran A."/>
            <person name="Castro M."/>
            <person name="Covarrubias P.C."/>
            <person name="Issotta F."/>
            <person name="Janiczek O."/>
            <person name="Mandl M."/>
            <person name="Kucera J."/>
            <person name="Quatrini R."/>
        </authorList>
    </citation>
    <scope>NUCLEOTIDE SEQUENCE [LARGE SCALE GENOMIC DNA]</scope>
    <source>
        <strain evidence="7 8">CCM 4253</strain>
    </source>
</reference>
<dbReference type="SUPFAM" id="SSF53335">
    <property type="entry name" value="S-adenosyl-L-methionine-dependent methyltransferases"/>
    <property type="match status" value="1"/>
</dbReference>
<evidence type="ECO:0000256" key="6">
    <source>
        <dbReference type="HAMAP-Rule" id="MF_00074"/>
    </source>
</evidence>
<dbReference type="NCBIfam" id="TIGR00138">
    <property type="entry name" value="rsmG_gidB"/>
    <property type="match status" value="1"/>
</dbReference>
<keyword evidence="2 6" id="KW-0698">rRNA processing</keyword>
<feature type="binding site" evidence="6">
    <location>
        <position position="85"/>
    </location>
    <ligand>
        <name>S-adenosyl-L-methionine</name>
        <dbReference type="ChEBI" id="CHEBI:59789"/>
    </ligand>
</feature>
<gene>
    <name evidence="6" type="primary">rsmG</name>
    <name evidence="7" type="ORF">DN052_12290</name>
</gene>
<dbReference type="Proteomes" id="UP000248886">
    <property type="component" value="Unassembled WGS sequence"/>
</dbReference>
<dbReference type="InterPro" id="IPR029063">
    <property type="entry name" value="SAM-dependent_MTases_sf"/>
</dbReference>
<dbReference type="Pfam" id="PF02527">
    <property type="entry name" value="GidB"/>
    <property type="match status" value="1"/>
</dbReference>
<dbReference type="HAMAP" id="MF_00074">
    <property type="entry name" value="16SrRNA_methyltr_G"/>
    <property type="match status" value="1"/>
</dbReference>
<dbReference type="RefSeq" id="WP_012537661.1">
    <property type="nucleotide sequence ID" value="NZ_AP025160.1"/>
</dbReference>
<evidence type="ECO:0000256" key="1">
    <source>
        <dbReference type="ARBA" id="ARBA00022490"/>
    </source>
</evidence>
<keyword evidence="3 6" id="KW-0489">Methyltransferase</keyword>
<organism evidence="7 8">
    <name type="scientific">Acidithiobacillus ferrooxidans</name>
    <name type="common">Thiobacillus ferrooxidans</name>
    <dbReference type="NCBI Taxonomy" id="920"/>
    <lineage>
        <taxon>Bacteria</taxon>
        <taxon>Pseudomonadati</taxon>
        <taxon>Pseudomonadota</taxon>
        <taxon>Acidithiobacillia</taxon>
        <taxon>Acidithiobacillales</taxon>
        <taxon>Acidithiobacillaceae</taxon>
        <taxon>Acidithiobacillus</taxon>
    </lineage>
</organism>
<sequence>MTKPELSSQALHARLNAGLVALGLDRTVGAEQRDLLIHYVALLQRWNATHNLTAVRDPLEMVPRHLLDSLAVLPYLPEGAVVDIGSGAGLPGIPLAICCPAQAFTLVEPAAKRVAFLRYAIADLGLTNVQVAPQGSEDYHPDLLPDVIISRATAPLARLDAMTRHLQGPHTWVLAQKGPGVGEELTDWPRAASLHITRRDLAVPGLPPRFLLSWRIPVATP</sequence>
<feature type="binding site" evidence="6">
    <location>
        <position position="90"/>
    </location>
    <ligand>
        <name>S-adenosyl-L-methionine</name>
        <dbReference type="ChEBI" id="CHEBI:59789"/>
    </ligand>
</feature>
<comment type="catalytic activity">
    <reaction evidence="6">
        <text>guanosine(527) in 16S rRNA + S-adenosyl-L-methionine = N(7)-methylguanosine(527) in 16S rRNA + S-adenosyl-L-homocysteine</text>
        <dbReference type="Rhea" id="RHEA:42732"/>
        <dbReference type="Rhea" id="RHEA-COMP:10209"/>
        <dbReference type="Rhea" id="RHEA-COMP:10210"/>
        <dbReference type="ChEBI" id="CHEBI:57856"/>
        <dbReference type="ChEBI" id="CHEBI:59789"/>
        <dbReference type="ChEBI" id="CHEBI:74269"/>
        <dbReference type="ChEBI" id="CHEBI:74480"/>
        <dbReference type="EC" id="2.1.1.170"/>
    </reaction>
</comment>
<comment type="caution">
    <text evidence="6">Lacks conserved residue(s) required for the propagation of feature annotation.</text>
</comment>
<dbReference type="GO" id="GO:0005829">
    <property type="term" value="C:cytosol"/>
    <property type="evidence" value="ECO:0007669"/>
    <property type="project" value="TreeGrafter"/>
</dbReference>
<protein>
    <recommendedName>
        <fullName evidence="6">Ribosomal RNA small subunit methyltransferase G</fullName>
        <ecNumber evidence="6">2.1.1.170</ecNumber>
    </recommendedName>
    <alternativeName>
        <fullName evidence="6">16S rRNA 7-methylguanosine methyltransferase</fullName>
        <shortName evidence="6">16S rRNA m7G methyltransferase</shortName>
    </alternativeName>
</protein>